<evidence type="ECO:0000256" key="9">
    <source>
        <dbReference type="NCBIfam" id="TIGR00187"/>
    </source>
</evidence>
<comment type="catalytic activity">
    <reaction evidence="1">
        <text>2 6,7-dimethyl-8-(1-D-ribityl)lumazine + H(+) = 5-amino-6-(D-ribitylamino)uracil + riboflavin</text>
        <dbReference type="Rhea" id="RHEA:20772"/>
        <dbReference type="ChEBI" id="CHEBI:15378"/>
        <dbReference type="ChEBI" id="CHEBI:15934"/>
        <dbReference type="ChEBI" id="CHEBI:57986"/>
        <dbReference type="ChEBI" id="CHEBI:58201"/>
        <dbReference type="EC" id="2.5.1.9"/>
    </reaction>
</comment>
<dbReference type="SUPFAM" id="SSF63380">
    <property type="entry name" value="Riboflavin synthase domain-like"/>
    <property type="match status" value="2"/>
</dbReference>
<dbReference type="InterPro" id="IPR017938">
    <property type="entry name" value="Riboflavin_synthase-like_b-brl"/>
</dbReference>
<dbReference type="NCBIfam" id="NF006767">
    <property type="entry name" value="PRK09289.1"/>
    <property type="match status" value="1"/>
</dbReference>
<dbReference type="InterPro" id="IPR001783">
    <property type="entry name" value="Lumazine-bd"/>
</dbReference>
<feature type="domain" description="Lumazine-binding" evidence="11">
    <location>
        <begin position="102"/>
        <end position="198"/>
    </location>
</feature>
<dbReference type="NCBIfam" id="TIGR00187">
    <property type="entry name" value="ribE"/>
    <property type="match status" value="1"/>
</dbReference>
<evidence type="ECO:0000256" key="6">
    <source>
        <dbReference type="ARBA" id="ARBA00022619"/>
    </source>
</evidence>
<evidence type="ECO:0000313" key="13">
    <source>
        <dbReference type="Proteomes" id="UP000283077"/>
    </source>
</evidence>
<accession>A0A437R252</accession>
<keyword evidence="8" id="KW-0677">Repeat</keyword>
<evidence type="ECO:0000256" key="7">
    <source>
        <dbReference type="ARBA" id="ARBA00022679"/>
    </source>
</evidence>
<dbReference type="FunFam" id="2.40.30.20:FF:000003">
    <property type="entry name" value="Riboflavin synthase, alpha subunit"/>
    <property type="match status" value="1"/>
</dbReference>
<dbReference type="Pfam" id="PF00677">
    <property type="entry name" value="Lum_binding"/>
    <property type="match status" value="2"/>
</dbReference>
<evidence type="ECO:0000259" key="11">
    <source>
        <dbReference type="PROSITE" id="PS51177"/>
    </source>
</evidence>
<evidence type="ECO:0000256" key="10">
    <source>
        <dbReference type="PROSITE-ProRule" id="PRU00524"/>
    </source>
</evidence>
<comment type="caution">
    <text evidence="12">The sequence shown here is derived from an EMBL/GenBank/DDBJ whole genome shotgun (WGS) entry which is preliminary data.</text>
</comment>
<dbReference type="EC" id="2.5.1.9" evidence="4 9"/>
<evidence type="ECO:0000313" key="12">
    <source>
        <dbReference type="EMBL" id="RVU40757.1"/>
    </source>
</evidence>
<dbReference type="PIRSF" id="PIRSF000498">
    <property type="entry name" value="Riboflavin_syn_A"/>
    <property type="match status" value="1"/>
</dbReference>
<evidence type="ECO:0000256" key="8">
    <source>
        <dbReference type="ARBA" id="ARBA00022737"/>
    </source>
</evidence>
<evidence type="ECO:0000256" key="3">
    <source>
        <dbReference type="ARBA" id="ARBA00004887"/>
    </source>
</evidence>
<dbReference type="InterPro" id="IPR026017">
    <property type="entry name" value="Lumazine-bd_dom"/>
</dbReference>
<dbReference type="CDD" id="cd00402">
    <property type="entry name" value="Riboflavin_synthase_like"/>
    <property type="match status" value="1"/>
</dbReference>
<dbReference type="Proteomes" id="UP000283077">
    <property type="component" value="Unassembled WGS sequence"/>
</dbReference>
<keyword evidence="7" id="KW-0808">Transferase</keyword>
<dbReference type="PROSITE" id="PS51177">
    <property type="entry name" value="LUMAZINE_BIND"/>
    <property type="match status" value="2"/>
</dbReference>
<comment type="function">
    <text evidence="2">Catalyzes the dismutation of two molecules of 6,7-dimethyl-8-ribityllumazine, resulting in the formation of riboflavin and 5-amino-6-(D-ribitylamino)uracil.</text>
</comment>
<reference evidence="12 13" key="1">
    <citation type="submission" date="2019-01" db="EMBL/GenBank/DDBJ databases">
        <authorList>
            <person name="Chen W.-M."/>
        </authorList>
    </citation>
    <scope>NUCLEOTIDE SEQUENCE [LARGE SCALE GENOMIC DNA]</scope>
    <source>
        <strain evidence="12 13">KYPC3</strain>
    </source>
</reference>
<dbReference type="GO" id="GO:0004746">
    <property type="term" value="F:riboflavin synthase activity"/>
    <property type="evidence" value="ECO:0007669"/>
    <property type="project" value="UniProtKB-UniRule"/>
</dbReference>
<dbReference type="PANTHER" id="PTHR21098">
    <property type="entry name" value="RIBOFLAVIN SYNTHASE ALPHA CHAIN"/>
    <property type="match status" value="1"/>
</dbReference>
<dbReference type="NCBIfam" id="NF009566">
    <property type="entry name" value="PRK13020.1"/>
    <property type="match status" value="1"/>
</dbReference>
<evidence type="ECO:0000256" key="2">
    <source>
        <dbReference type="ARBA" id="ARBA00002803"/>
    </source>
</evidence>
<feature type="repeat" description="Lumazine-binding" evidence="10">
    <location>
        <begin position="1"/>
        <end position="101"/>
    </location>
</feature>
<dbReference type="EMBL" id="SACS01000003">
    <property type="protein sequence ID" value="RVU40757.1"/>
    <property type="molecule type" value="Genomic_DNA"/>
</dbReference>
<evidence type="ECO:0000256" key="4">
    <source>
        <dbReference type="ARBA" id="ARBA00012827"/>
    </source>
</evidence>
<keyword evidence="13" id="KW-1185">Reference proteome</keyword>
<proteinExistence type="predicted"/>
<dbReference type="OrthoDB" id="9788537at2"/>
<dbReference type="Gene3D" id="2.40.30.20">
    <property type="match status" value="2"/>
</dbReference>
<dbReference type="InterPro" id="IPR023366">
    <property type="entry name" value="ATP_synth_asu-like_sf"/>
</dbReference>
<evidence type="ECO:0000256" key="1">
    <source>
        <dbReference type="ARBA" id="ARBA00000968"/>
    </source>
</evidence>
<dbReference type="AlphaFoldDB" id="A0A437R252"/>
<keyword evidence="6" id="KW-0686">Riboflavin biosynthesis</keyword>
<organism evidence="12 13">
    <name type="scientific">Rheinheimera riviphila</name>
    <dbReference type="NCBI Taxonomy" id="1834037"/>
    <lineage>
        <taxon>Bacteria</taxon>
        <taxon>Pseudomonadati</taxon>
        <taxon>Pseudomonadota</taxon>
        <taxon>Gammaproteobacteria</taxon>
        <taxon>Chromatiales</taxon>
        <taxon>Chromatiaceae</taxon>
        <taxon>Rheinheimera</taxon>
    </lineage>
</organism>
<protein>
    <recommendedName>
        <fullName evidence="5 9">Riboflavin synthase</fullName>
        <ecNumber evidence="4 9">2.5.1.9</ecNumber>
    </recommendedName>
</protein>
<gene>
    <name evidence="12" type="ORF">EOE67_04035</name>
</gene>
<dbReference type="GO" id="GO:0009231">
    <property type="term" value="P:riboflavin biosynthetic process"/>
    <property type="evidence" value="ECO:0007669"/>
    <property type="project" value="UniProtKB-KW"/>
</dbReference>
<feature type="domain" description="Lumazine-binding" evidence="11">
    <location>
        <begin position="1"/>
        <end position="101"/>
    </location>
</feature>
<dbReference type="GO" id="GO:0005829">
    <property type="term" value="C:cytosol"/>
    <property type="evidence" value="ECO:0007669"/>
    <property type="project" value="TreeGrafter"/>
</dbReference>
<evidence type="ECO:0000256" key="5">
    <source>
        <dbReference type="ARBA" id="ARBA00013950"/>
    </source>
</evidence>
<comment type="pathway">
    <text evidence="3">Cofactor biosynthesis; riboflavin biosynthesis; riboflavin from 2-hydroxy-3-oxobutyl phosphate and 5-amino-6-(D-ribitylamino)uracil: step 2/2.</text>
</comment>
<name>A0A437R252_9GAMM</name>
<feature type="repeat" description="Lumazine-binding" evidence="10">
    <location>
        <begin position="102"/>
        <end position="198"/>
    </location>
</feature>
<sequence>MFTGIVQSTAIVDQIEDRPGFRKLRLQVAARLLQNLMQGASISINGTCLTVTGFDAQTEPGWVQFDLIDETLRLTNLGQLTVGSAVNFERSLTLGSELGGHILSGHIQTQAEVLQVMQTADNWALQLQLEPQWQPYVFSKGFIAIDGISLTVGAVEGGRFWLHIIPETLALTTLGNRQSGDKVNIEIDQQSYTIVQTVERLLLARGLIAPE</sequence>
<dbReference type="RefSeq" id="WP_127697770.1">
    <property type="nucleotide sequence ID" value="NZ_SACS01000003.1"/>
</dbReference>
<dbReference type="PANTHER" id="PTHR21098:SF0">
    <property type="entry name" value="RIBOFLAVIN SYNTHASE"/>
    <property type="match status" value="1"/>
</dbReference>